<comment type="caution">
    <text evidence="2">The sequence shown here is derived from an EMBL/GenBank/DDBJ whole genome shotgun (WGS) entry which is preliminary data.</text>
</comment>
<evidence type="ECO:0000259" key="1">
    <source>
        <dbReference type="Pfam" id="PF19993"/>
    </source>
</evidence>
<dbReference type="EMBL" id="ATBP01001044">
    <property type="protein sequence ID" value="ETR68181.1"/>
    <property type="molecule type" value="Genomic_DNA"/>
</dbReference>
<evidence type="ECO:0000313" key="3">
    <source>
        <dbReference type="Proteomes" id="UP000189670"/>
    </source>
</evidence>
<accession>A0A1V1P023</accession>
<sequence length="156" mass="18168">MAGLNESGKTTLITSIYEYFQRGLRNYPYLFAGSKTFHELEQLCYLSRVISDGNNQNERTLIDPGGNENFLHLRLRDKDRNKSPCNVFLSDFPGELFTNIKKEVSKLDNMKSLKIAHQILYLINGEDLISDRKNTYTNNKSILRTMLDYVHRKQLQ</sequence>
<dbReference type="Proteomes" id="UP000189670">
    <property type="component" value="Unassembled WGS sequence"/>
</dbReference>
<evidence type="ECO:0000313" key="2">
    <source>
        <dbReference type="EMBL" id="ETR68181.1"/>
    </source>
</evidence>
<feature type="non-terminal residue" evidence="2">
    <location>
        <position position="156"/>
    </location>
</feature>
<organism evidence="2 3">
    <name type="scientific">Candidatus Magnetoglobus multicellularis str. Araruama</name>
    <dbReference type="NCBI Taxonomy" id="890399"/>
    <lineage>
        <taxon>Bacteria</taxon>
        <taxon>Pseudomonadati</taxon>
        <taxon>Thermodesulfobacteriota</taxon>
        <taxon>Desulfobacteria</taxon>
        <taxon>Desulfobacterales</taxon>
        <taxon>Desulfobacteraceae</taxon>
        <taxon>Candidatus Magnetoglobus</taxon>
    </lineage>
</organism>
<gene>
    <name evidence="2" type="ORF">OMM_10792</name>
</gene>
<name>A0A1V1P023_9BACT</name>
<protein>
    <recommendedName>
        <fullName evidence="1">Double-GTPase 2 domain-containing protein</fullName>
    </recommendedName>
</protein>
<dbReference type="Pfam" id="PF19993">
    <property type="entry name" value="DO-GTPase2"/>
    <property type="match status" value="1"/>
</dbReference>
<dbReference type="InterPro" id="IPR045528">
    <property type="entry name" value="DO-GTPase2"/>
</dbReference>
<feature type="domain" description="Double-GTPase 2" evidence="1">
    <location>
        <begin position="3"/>
        <end position="151"/>
    </location>
</feature>
<reference evidence="3" key="1">
    <citation type="submission" date="2012-11" db="EMBL/GenBank/DDBJ databases">
        <authorList>
            <person name="Lucero-Rivera Y.E."/>
            <person name="Tovar-Ramirez D."/>
        </authorList>
    </citation>
    <scope>NUCLEOTIDE SEQUENCE [LARGE SCALE GENOMIC DNA]</scope>
    <source>
        <strain evidence="3">Araruama</strain>
    </source>
</reference>
<dbReference type="AlphaFoldDB" id="A0A1V1P023"/>
<proteinExistence type="predicted"/>